<dbReference type="Proteomes" id="UP000053766">
    <property type="component" value="Unassembled WGS sequence"/>
</dbReference>
<proteinExistence type="predicted"/>
<keyword evidence="2" id="KW-1185">Reference proteome</keyword>
<evidence type="ECO:0000313" key="2">
    <source>
        <dbReference type="Proteomes" id="UP000053766"/>
    </source>
</evidence>
<protein>
    <submittedName>
        <fullName evidence="1">Uncharacterized protein</fullName>
    </submittedName>
</protein>
<name>A0A0D8XBA4_DICVI</name>
<dbReference type="AlphaFoldDB" id="A0A0D8XBA4"/>
<feature type="non-terminal residue" evidence="1">
    <location>
        <position position="1"/>
    </location>
</feature>
<organism evidence="1 2">
    <name type="scientific">Dictyocaulus viviparus</name>
    <name type="common">Bovine lungworm</name>
    <dbReference type="NCBI Taxonomy" id="29172"/>
    <lineage>
        <taxon>Eukaryota</taxon>
        <taxon>Metazoa</taxon>
        <taxon>Ecdysozoa</taxon>
        <taxon>Nematoda</taxon>
        <taxon>Chromadorea</taxon>
        <taxon>Rhabditida</taxon>
        <taxon>Rhabditina</taxon>
        <taxon>Rhabditomorpha</taxon>
        <taxon>Strongyloidea</taxon>
        <taxon>Metastrongylidae</taxon>
        <taxon>Dictyocaulus</taxon>
    </lineage>
</organism>
<accession>A0A0D8XBA4</accession>
<evidence type="ECO:0000313" key="1">
    <source>
        <dbReference type="EMBL" id="KJH39746.1"/>
    </source>
</evidence>
<sequence>NNAKKENCFVRNNRVTSICRRRRARNCAITPNRRAVAATLLPQKYVTLKGTLRTVNVFMVNWDFYKWRNIFYKVERFLARGRFPQDFANISINFSLNVQQK</sequence>
<gene>
    <name evidence="1" type="ORF">DICVIV_14366</name>
</gene>
<reference evidence="1 2" key="1">
    <citation type="submission" date="2013-11" db="EMBL/GenBank/DDBJ databases">
        <title>Draft genome of the bovine lungworm Dictyocaulus viviparus.</title>
        <authorList>
            <person name="Mitreva M."/>
        </authorList>
    </citation>
    <scope>NUCLEOTIDE SEQUENCE [LARGE SCALE GENOMIC DNA]</scope>
    <source>
        <strain evidence="1 2">HannoverDv2000</strain>
    </source>
</reference>
<reference evidence="2" key="2">
    <citation type="journal article" date="2016" name="Sci. Rep.">
        <title>Dictyocaulus viviparus genome, variome and transcriptome elucidate lungworm biology and support future intervention.</title>
        <authorList>
            <person name="McNulty S.N."/>
            <person name="Strube C."/>
            <person name="Rosa B.A."/>
            <person name="Martin J.C."/>
            <person name="Tyagi R."/>
            <person name="Choi Y.J."/>
            <person name="Wang Q."/>
            <person name="Hallsworth Pepin K."/>
            <person name="Zhang X."/>
            <person name="Ozersky P."/>
            <person name="Wilson R.K."/>
            <person name="Sternberg P.W."/>
            <person name="Gasser R.B."/>
            <person name="Mitreva M."/>
        </authorList>
    </citation>
    <scope>NUCLEOTIDE SEQUENCE [LARGE SCALE GENOMIC DNA]</scope>
    <source>
        <strain evidence="2">HannoverDv2000</strain>
    </source>
</reference>
<dbReference type="EMBL" id="KN720996">
    <property type="protein sequence ID" value="KJH39746.1"/>
    <property type="molecule type" value="Genomic_DNA"/>
</dbReference>